<evidence type="ECO:0000313" key="2">
    <source>
        <dbReference type="Proteomes" id="UP001429984"/>
    </source>
</evidence>
<protein>
    <submittedName>
        <fullName evidence="1">DUF2939 domain-containing protein</fullName>
    </submittedName>
</protein>
<dbReference type="InterPro" id="IPR021330">
    <property type="entry name" value="DUF2939"/>
</dbReference>
<dbReference type="Pfam" id="PF11159">
    <property type="entry name" value="DUF2939"/>
    <property type="match status" value="1"/>
</dbReference>
<organism evidence="1 2">
    <name type="scientific">Lysobacter niastensis</name>
    <dbReference type="NCBI Taxonomy" id="380629"/>
    <lineage>
        <taxon>Bacteria</taxon>
        <taxon>Pseudomonadati</taxon>
        <taxon>Pseudomonadota</taxon>
        <taxon>Gammaproteobacteria</taxon>
        <taxon>Lysobacterales</taxon>
        <taxon>Lysobacteraceae</taxon>
        <taxon>Lysobacter</taxon>
    </lineage>
</organism>
<evidence type="ECO:0000313" key="1">
    <source>
        <dbReference type="EMBL" id="MBF6025542.1"/>
    </source>
</evidence>
<reference evidence="1 2" key="1">
    <citation type="submission" date="2020-11" db="EMBL/GenBank/DDBJ databases">
        <title>Draft Genome Sequence and Secondary Metabolite Biosynthetic Potential of the Lysobacter niastensis Type strain DSM 18481.</title>
        <authorList>
            <person name="Turrini P."/>
            <person name="Artuso I."/>
            <person name="Tescari M."/>
            <person name="Lugli G.A."/>
            <person name="Frangipani E."/>
            <person name="Ventura M."/>
            <person name="Visca P."/>
        </authorList>
    </citation>
    <scope>NUCLEOTIDE SEQUENCE [LARGE SCALE GENOMIC DNA]</scope>
    <source>
        <strain evidence="1 2">DSM 18481</strain>
    </source>
</reference>
<gene>
    <name evidence="1" type="ORF">IU514_16020</name>
</gene>
<dbReference type="RefSeq" id="WP_194932145.1">
    <property type="nucleotide sequence ID" value="NZ_JADLZT010000009.1"/>
</dbReference>
<name>A0ABS0BCX2_9GAMM</name>
<sequence>MKLGIALLLAAMLALLGWLAAGPFMTVNAIREAIQKQDSAALSEHVDFPALRSNLRAQAEDLIARRAGSAQDNPITAIVLGVANSAAGSAIDALATPAGIGAVLEGRGLWHRITGGGIGGDSYSHASPPDLLRDAKYRFESPSRFTATINDADGDPVVFVLHRHGLNWKLDDIRMPWGDAAAATD</sequence>
<dbReference type="Proteomes" id="UP001429984">
    <property type="component" value="Unassembled WGS sequence"/>
</dbReference>
<dbReference type="EMBL" id="JADLZT010000009">
    <property type="protein sequence ID" value="MBF6025542.1"/>
    <property type="molecule type" value="Genomic_DNA"/>
</dbReference>
<comment type="caution">
    <text evidence="1">The sequence shown here is derived from an EMBL/GenBank/DDBJ whole genome shotgun (WGS) entry which is preliminary data.</text>
</comment>
<accession>A0ABS0BCX2</accession>
<proteinExistence type="predicted"/>
<keyword evidence="2" id="KW-1185">Reference proteome</keyword>